<dbReference type="AlphaFoldDB" id="A0A7J6LM89"/>
<dbReference type="EMBL" id="JABANN010000391">
    <property type="protein sequence ID" value="KAF4660395.1"/>
    <property type="molecule type" value="Genomic_DNA"/>
</dbReference>
<feature type="compositionally biased region" description="Basic and acidic residues" evidence="1">
    <location>
        <begin position="372"/>
        <end position="381"/>
    </location>
</feature>
<feature type="compositionally biased region" description="Basic and acidic residues" evidence="1">
    <location>
        <begin position="310"/>
        <end position="322"/>
    </location>
</feature>
<feature type="compositionally biased region" description="Polar residues" evidence="1">
    <location>
        <begin position="124"/>
        <end position="134"/>
    </location>
</feature>
<evidence type="ECO:0000256" key="1">
    <source>
        <dbReference type="SAM" id="MobiDB-lite"/>
    </source>
</evidence>
<feature type="compositionally biased region" description="Basic and acidic residues" evidence="1">
    <location>
        <begin position="499"/>
        <end position="514"/>
    </location>
</feature>
<protein>
    <submittedName>
        <fullName evidence="2">Uncharacterized protein</fullName>
    </submittedName>
</protein>
<feature type="region of interest" description="Disordered" evidence="1">
    <location>
        <begin position="84"/>
        <end position="222"/>
    </location>
</feature>
<feature type="compositionally biased region" description="Basic and acidic residues" evidence="1">
    <location>
        <begin position="150"/>
        <end position="161"/>
    </location>
</feature>
<name>A0A7J6LM89_PEROL</name>
<comment type="caution">
    <text evidence="2">The sequence shown here is derived from an EMBL/GenBank/DDBJ whole genome shotgun (WGS) entry which is preliminary data.</text>
</comment>
<feature type="region of interest" description="Disordered" evidence="1">
    <location>
        <begin position="310"/>
        <end position="383"/>
    </location>
</feature>
<dbReference type="Proteomes" id="UP000572268">
    <property type="component" value="Unassembled WGS sequence"/>
</dbReference>
<gene>
    <name evidence="2" type="ORF">FOL46_006155</name>
</gene>
<evidence type="ECO:0000313" key="2">
    <source>
        <dbReference type="EMBL" id="KAF4660395.1"/>
    </source>
</evidence>
<sequence>MLSAMMASLAEYLDSPFVIQNTAQGTTLVFQISSAVTWLLRILIPIIVTAIYLKLTQGRQSSEAQSDGEVPPSTADDDLLNITTVSPAQPRPFGSPTRKRIIPPTASSRCSSRASPALRAVHPSGSSNSRSTRATYLKQHHRPAQAGEQLRGEQLDKEDILRSATAAASDRPTELEGLGTSPRATVVAAARSVGQQQHKTGDKKSAESLKRGVKTAPPLPPGFGSVKEVGKGAGISLKNEDARKALQSAIDNFPSEASTVCQEVLQSLTLAGVIIEPQTYEAMIRAAEVSGDTELAGVLFNGVSILVDGDKKDDLGGRKSPVEDEDSSQRSAPAPVELPQTQPLGSQSPPGLSTAAASAANPGTPLTIVPQEESKDQKPEPMKLNAKAPEFVPAGYGTAPTTRFLDSLMDHRRAVAAARYYQNQFMAARYMGGLAAFAKAQMQAVQLAQAQGTHLSRYHPNAPSMPVMDDEQLIDWGTAAATKAEEEAQVQMRVKKIMDERQKESTEDPSKKDSTSQVEGKGLSNDAECSSKPDGRPNQLRVAVAELKEASPERKRELLGI</sequence>
<feature type="region of interest" description="Disordered" evidence="1">
    <location>
        <begin position="499"/>
        <end position="540"/>
    </location>
</feature>
<feature type="compositionally biased region" description="Low complexity" evidence="1">
    <location>
        <begin position="103"/>
        <end position="120"/>
    </location>
</feature>
<evidence type="ECO:0000313" key="3">
    <source>
        <dbReference type="Proteomes" id="UP000572268"/>
    </source>
</evidence>
<reference evidence="2 3" key="1">
    <citation type="submission" date="2020-04" db="EMBL/GenBank/DDBJ databases">
        <title>Perkinsus olseni comparative genomics.</title>
        <authorList>
            <person name="Bogema D.R."/>
        </authorList>
    </citation>
    <scope>NUCLEOTIDE SEQUENCE [LARGE SCALE GENOMIC DNA]</scope>
    <source>
        <strain evidence="2">ATCC PRA-31</strain>
    </source>
</reference>
<accession>A0A7J6LM89</accession>
<feature type="compositionally biased region" description="Polar residues" evidence="1">
    <location>
        <begin position="339"/>
        <end position="351"/>
    </location>
</feature>
<proteinExistence type="predicted"/>
<feature type="compositionally biased region" description="Basic and acidic residues" evidence="1">
    <location>
        <begin position="199"/>
        <end position="210"/>
    </location>
</feature>
<organism evidence="2 3">
    <name type="scientific">Perkinsus olseni</name>
    <name type="common">Perkinsus atlanticus</name>
    <dbReference type="NCBI Taxonomy" id="32597"/>
    <lineage>
        <taxon>Eukaryota</taxon>
        <taxon>Sar</taxon>
        <taxon>Alveolata</taxon>
        <taxon>Perkinsozoa</taxon>
        <taxon>Perkinsea</taxon>
        <taxon>Perkinsida</taxon>
        <taxon>Perkinsidae</taxon>
        <taxon>Perkinsus</taxon>
    </lineage>
</organism>